<name>A0A1E7EZA6_9STRA</name>
<comment type="subcellular location">
    <subcellularLocation>
        <location evidence="1">Membrane</location>
        <topology evidence="1">Multi-pass membrane protein</topology>
    </subcellularLocation>
</comment>
<feature type="compositionally biased region" description="Gly residues" evidence="7">
    <location>
        <begin position="243"/>
        <end position="253"/>
    </location>
</feature>
<evidence type="ECO:0000313" key="10">
    <source>
        <dbReference type="Proteomes" id="UP000095751"/>
    </source>
</evidence>
<proteinExistence type="predicted"/>
<feature type="region of interest" description="Disordered" evidence="7">
    <location>
        <begin position="426"/>
        <end position="454"/>
    </location>
</feature>
<dbReference type="OrthoDB" id="41192at2759"/>
<protein>
    <submittedName>
        <fullName evidence="9">Uncharacterized protein</fullName>
    </submittedName>
</protein>
<evidence type="ECO:0000256" key="8">
    <source>
        <dbReference type="SAM" id="Phobius"/>
    </source>
</evidence>
<organism evidence="9 10">
    <name type="scientific">Fragilariopsis cylindrus CCMP1102</name>
    <dbReference type="NCBI Taxonomy" id="635003"/>
    <lineage>
        <taxon>Eukaryota</taxon>
        <taxon>Sar</taxon>
        <taxon>Stramenopiles</taxon>
        <taxon>Ochrophyta</taxon>
        <taxon>Bacillariophyta</taxon>
        <taxon>Bacillariophyceae</taxon>
        <taxon>Bacillariophycidae</taxon>
        <taxon>Bacillariales</taxon>
        <taxon>Bacillariaceae</taxon>
        <taxon>Fragilariopsis</taxon>
    </lineage>
</organism>
<feature type="transmembrane region" description="Helical" evidence="8">
    <location>
        <begin position="88"/>
        <end position="107"/>
    </location>
</feature>
<dbReference type="Pfam" id="PF25539">
    <property type="entry name" value="Bestrophin_2"/>
    <property type="match status" value="1"/>
</dbReference>
<dbReference type="InParanoid" id="A0A1E7EZA6"/>
<dbReference type="PANTHER" id="PTHR33281">
    <property type="entry name" value="UPF0187 PROTEIN YNEE"/>
    <property type="match status" value="1"/>
</dbReference>
<feature type="region of interest" description="Disordered" evidence="7">
    <location>
        <begin position="226"/>
        <end position="255"/>
    </location>
</feature>
<dbReference type="EMBL" id="KV784369">
    <property type="protein sequence ID" value="OEU11197.1"/>
    <property type="molecule type" value="Genomic_DNA"/>
</dbReference>
<gene>
    <name evidence="9" type="ORF">FRACYDRAFT_246310</name>
</gene>
<dbReference type="KEGG" id="fcy:FRACYDRAFT_246310"/>
<feature type="compositionally biased region" description="Polar residues" evidence="7">
    <location>
        <begin position="430"/>
        <end position="454"/>
    </location>
</feature>
<evidence type="ECO:0000256" key="4">
    <source>
        <dbReference type="ARBA" id="ARBA00022989"/>
    </source>
</evidence>
<evidence type="ECO:0000256" key="1">
    <source>
        <dbReference type="ARBA" id="ARBA00004141"/>
    </source>
</evidence>
<dbReference type="PANTHER" id="PTHR33281:SF20">
    <property type="match status" value="1"/>
</dbReference>
<dbReference type="Proteomes" id="UP000095751">
    <property type="component" value="Unassembled WGS sequence"/>
</dbReference>
<reference evidence="9 10" key="1">
    <citation type="submission" date="2016-09" db="EMBL/GenBank/DDBJ databases">
        <title>Extensive genetic diversity and differential bi-allelic expression allows diatom success in the polar Southern Ocean.</title>
        <authorList>
            <consortium name="DOE Joint Genome Institute"/>
            <person name="Mock T."/>
            <person name="Otillar R.P."/>
            <person name="Strauss J."/>
            <person name="Dupont C."/>
            <person name="Frickenhaus S."/>
            <person name="Maumus F."/>
            <person name="Mcmullan M."/>
            <person name="Sanges R."/>
            <person name="Schmutz J."/>
            <person name="Toseland A."/>
            <person name="Valas R."/>
            <person name="Veluchamy A."/>
            <person name="Ward B.J."/>
            <person name="Allen A."/>
            <person name="Barry K."/>
            <person name="Falciatore A."/>
            <person name="Ferrante M."/>
            <person name="Fortunato A.E."/>
            <person name="Gloeckner G."/>
            <person name="Gruber A."/>
            <person name="Hipkin R."/>
            <person name="Janech M."/>
            <person name="Kroth P."/>
            <person name="Leese F."/>
            <person name="Lindquist E."/>
            <person name="Lyon B.R."/>
            <person name="Martin J."/>
            <person name="Mayer C."/>
            <person name="Parker M."/>
            <person name="Quesneville H."/>
            <person name="Raymond J."/>
            <person name="Uhlig C."/>
            <person name="Valentin K.U."/>
            <person name="Worden A.Z."/>
            <person name="Armbrust E.V."/>
            <person name="Bowler C."/>
            <person name="Green B."/>
            <person name="Moulton V."/>
            <person name="Van Oosterhout C."/>
            <person name="Grigoriev I."/>
        </authorList>
    </citation>
    <scope>NUCLEOTIDE SEQUENCE [LARGE SCALE GENOMIC DNA]</scope>
    <source>
        <strain evidence="9 10">CCMP1102</strain>
    </source>
</reference>
<feature type="region of interest" description="Disordered" evidence="7">
    <location>
        <begin position="304"/>
        <end position="324"/>
    </location>
</feature>
<evidence type="ECO:0000256" key="7">
    <source>
        <dbReference type="SAM" id="MobiDB-lite"/>
    </source>
</evidence>
<sequence length="672" mass="74976">MITYDSNYFGVKQLLQLNGSAVYRTLIPSTISTIILVVIIYTSGDNQTAQQRLIKDNDNDNNNQQAADDEADAGYYNISNSATLDHPFIIGIYIMVFSLILNHRLNYCYQRYWESCGNLFIMTSNWMDSATILASFHYQSNRRSQIHSQRKNEDGSGGGIIGHRRKPSTDIPTSNCVVKSFTPHPCLEWQKQNRVVMPRNTGLHSTAINQFDGDFDDLLLLQKEEEENNSNDRRLGQQQHQQGIGGGGGGGLAGVQHRRVSLPSMKFPMPELFDLPSLHKKLLPGGNVLDSFVLDLATATAATSNSNNNSNNGVHFADGTGGQQQLETPVENMNGRASLFLQEAAHLFSLMSAVAMASLRADMEGCASPLVDYVPGQKFPPVNPEEMKIKILVREVEKTTTPTTPPTKVDKENASCSSLNIESELDDNFNHTSSNRDSSLRSTASSQTQQLDSTTIRIKRNNAVTNVFLFLFGMSRNARQRTIYNASRPFSVLGGVSNQEVEMLRKVRGHAAQHALCVFWLREFITREHLSGSTGNIDPSIMSRVYQYISDGSQQYHQCRKTAFTDFPFPHAQLTSFFVLVSILVFPSLCYTYVTNVWIAMALNFLTTSCFVGIQEVAMELEEPFIRYPNDLPLNNYQAQFNEALISSLYGGFHPDSWGHAHDDGGTSSDYR</sequence>
<feature type="region of interest" description="Disordered" evidence="7">
    <location>
        <begin position="144"/>
        <end position="166"/>
    </location>
</feature>
<feature type="transmembrane region" description="Helical" evidence="8">
    <location>
        <begin position="574"/>
        <end position="594"/>
    </location>
</feature>
<evidence type="ECO:0000256" key="6">
    <source>
        <dbReference type="ARBA" id="ARBA00023136"/>
    </source>
</evidence>
<evidence type="ECO:0000313" key="9">
    <source>
        <dbReference type="EMBL" id="OEU11197.1"/>
    </source>
</evidence>
<keyword evidence="10" id="KW-1185">Reference proteome</keyword>
<evidence type="ECO:0000256" key="5">
    <source>
        <dbReference type="ARBA" id="ARBA00023065"/>
    </source>
</evidence>
<keyword evidence="5" id="KW-0406">Ion transport</keyword>
<dbReference type="AlphaFoldDB" id="A0A1E7EZA6"/>
<accession>A0A1E7EZA6</accession>
<evidence type="ECO:0000256" key="3">
    <source>
        <dbReference type="ARBA" id="ARBA00022692"/>
    </source>
</evidence>
<keyword evidence="4 8" id="KW-1133">Transmembrane helix</keyword>
<dbReference type="GO" id="GO:0016020">
    <property type="term" value="C:membrane"/>
    <property type="evidence" value="ECO:0007669"/>
    <property type="project" value="UniProtKB-SubCell"/>
</dbReference>
<evidence type="ECO:0000256" key="2">
    <source>
        <dbReference type="ARBA" id="ARBA00022448"/>
    </source>
</evidence>
<keyword evidence="2" id="KW-0813">Transport</keyword>
<feature type="transmembrane region" description="Helical" evidence="8">
    <location>
        <begin position="21"/>
        <end position="41"/>
    </location>
</feature>
<dbReference type="InterPro" id="IPR044669">
    <property type="entry name" value="YneE/VCCN1/2-like"/>
</dbReference>
<keyword evidence="6 8" id="KW-0472">Membrane</keyword>
<dbReference type="GO" id="GO:0005254">
    <property type="term" value="F:chloride channel activity"/>
    <property type="evidence" value="ECO:0007669"/>
    <property type="project" value="InterPro"/>
</dbReference>
<keyword evidence="3 8" id="KW-0812">Transmembrane</keyword>